<evidence type="ECO:0000313" key="2">
    <source>
        <dbReference type="EMBL" id="ODV77252.1"/>
    </source>
</evidence>
<keyword evidence="3" id="KW-1185">Reference proteome</keyword>
<gene>
    <name evidence="2" type="ORF">CANTADRAFT_339950</name>
</gene>
<dbReference type="GeneID" id="30982701"/>
<feature type="region of interest" description="Disordered" evidence="1">
    <location>
        <begin position="19"/>
        <end position="45"/>
    </location>
</feature>
<accession>A0A1E4SCZ1</accession>
<dbReference type="EMBL" id="KV453915">
    <property type="protein sequence ID" value="ODV77252.1"/>
    <property type="molecule type" value="Genomic_DNA"/>
</dbReference>
<evidence type="ECO:0008006" key="4">
    <source>
        <dbReference type="Google" id="ProtNLM"/>
    </source>
</evidence>
<name>A0A1E4SCZ1_9ASCO</name>
<dbReference type="RefSeq" id="XP_020062374.1">
    <property type="nucleotide sequence ID" value="XM_020208564.1"/>
</dbReference>
<dbReference type="AlphaFoldDB" id="A0A1E4SCZ1"/>
<proteinExistence type="predicted"/>
<evidence type="ECO:0000313" key="3">
    <source>
        <dbReference type="Proteomes" id="UP000094285"/>
    </source>
</evidence>
<feature type="compositionally biased region" description="Polar residues" evidence="1">
    <location>
        <begin position="23"/>
        <end position="45"/>
    </location>
</feature>
<reference evidence="3" key="1">
    <citation type="submission" date="2016-05" db="EMBL/GenBank/DDBJ databases">
        <title>Comparative genomics of biotechnologically important yeasts.</title>
        <authorList>
            <consortium name="DOE Joint Genome Institute"/>
            <person name="Riley R."/>
            <person name="Haridas S."/>
            <person name="Wolfe K.H."/>
            <person name="Lopes M.R."/>
            <person name="Hittinger C.T."/>
            <person name="Goker M."/>
            <person name="Salamov A."/>
            <person name="Wisecaver J."/>
            <person name="Long T.M."/>
            <person name="Aerts A.L."/>
            <person name="Barry K."/>
            <person name="Choi C."/>
            <person name="Clum A."/>
            <person name="Coughlan A.Y."/>
            <person name="Deshpande S."/>
            <person name="Douglass A.P."/>
            <person name="Hanson S.J."/>
            <person name="Klenk H.-P."/>
            <person name="Labutti K."/>
            <person name="Lapidus A."/>
            <person name="Lindquist E."/>
            <person name="Lipzen A."/>
            <person name="Meier-Kolthoff J.P."/>
            <person name="Ohm R.A."/>
            <person name="Otillar R.P."/>
            <person name="Pangilinan J."/>
            <person name="Peng Y."/>
            <person name="Rokas A."/>
            <person name="Rosa C.A."/>
            <person name="Scheuner C."/>
            <person name="Sibirny A.A."/>
            <person name="Slot J.C."/>
            <person name="Stielow J.B."/>
            <person name="Sun H."/>
            <person name="Kurtzman C.P."/>
            <person name="Blackwell M."/>
            <person name="Grigoriev I.V."/>
            <person name="Jeffries T.W."/>
        </authorList>
    </citation>
    <scope>NUCLEOTIDE SEQUENCE [LARGE SCALE GENOMIC DNA]</scope>
    <source>
        <strain evidence="3">NRRL Y-17324</strain>
    </source>
</reference>
<sequence length="476" mass="54811">MIPLRRNAREILARRSKIHPISGTRSQTPSAGSNRTNSKSASEWSNCDSYTAEDDDDDIYCPSWLKDRQLCSERPFEPDSFEGWMYSFFEYLERELEYFESMLAKHCYCFGFNTRESGLVFGEVCLFENYNRRPVHSWKKVVGKESEPPLQFERLAEIDTIFSEMLAGCSRLQPTLLSLHTTLPLKYTVIGTTLRGRAQDDVKSLVLRPLEQVFQYPRYLTALINLAPSRVVSDHCKSEMLRTLRTINQILTQLRDTNDENMVDTWAKYLAPDPMQGGRPEVSSSHDLGGTFEVQLRSADDLRIVGCKTVWPYQKPPRENPHLARLVHHQTKCLVHVRKQLQGHVHQLGVFSREQLRYSTLWTETMVETRASGNYIASMYECFEQKNQFQGERTTAAIRQLRGLIAQISRAVAAPAICPEVVHHLQELATLVWSRFVEISRQWYAAHGSHRHYTVGAIASHYQQSFQVATATIRKM</sequence>
<dbReference type="Proteomes" id="UP000094285">
    <property type="component" value="Unassembled WGS sequence"/>
</dbReference>
<protein>
    <recommendedName>
        <fullName evidence="4">DH domain-containing protein</fullName>
    </recommendedName>
</protein>
<evidence type="ECO:0000256" key="1">
    <source>
        <dbReference type="SAM" id="MobiDB-lite"/>
    </source>
</evidence>
<organism evidence="2 3">
    <name type="scientific">Suhomyces tanzawaensis NRRL Y-17324</name>
    <dbReference type="NCBI Taxonomy" id="984487"/>
    <lineage>
        <taxon>Eukaryota</taxon>
        <taxon>Fungi</taxon>
        <taxon>Dikarya</taxon>
        <taxon>Ascomycota</taxon>
        <taxon>Saccharomycotina</taxon>
        <taxon>Pichiomycetes</taxon>
        <taxon>Debaryomycetaceae</taxon>
        <taxon>Suhomyces</taxon>
    </lineage>
</organism>